<protein>
    <submittedName>
        <fullName evidence="1">Uncharacterized protein</fullName>
    </submittedName>
</protein>
<reference evidence="1" key="1">
    <citation type="submission" date="2018-02" db="EMBL/GenBank/DDBJ databases">
        <title>Rhizophora mucronata_Transcriptome.</title>
        <authorList>
            <person name="Meera S.P."/>
            <person name="Sreeshan A."/>
            <person name="Augustine A."/>
        </authorList>
    </citation>
    <scope>NUCLEOTIDE SEQUENCE</scope>
    <source>
        <tissue evidence="1">Leaf</tissue>
    </source>
</reference>
<sequence>MNSIKFLTMTLLFTPNNKTTEMKINELIVHKLTKKKNIYIINKNSMFTTVAPDPTITHRIETTKKKKQKS</sequence>
<proteinExistence type="predicted"/>
<dbReference type="EMBL" id="GGEC01059018">
    <property type="protein sequence ID" value="MBX39502.1"/>
    <property type="molecule type" value="Transcribed_RNA"/>
</dbReference>
<name>A0A2P2NAJ3_RHIMU</name>
<organism evidence="1">
    <name type="scientific">Rhizophora mucronata</name>
    <name type="common">Asiatic mangrove</name>
    <dbReference type="NCBI Taxonomy" id="61149"/>
    <lineage>
        <taxon>Eukaryota</taxon>
        <taxon>Viridiplantae</taxon>
        <taxon>Streptophyta</taxon>
        <taxon>Embryophyta</taxon>
        <taxon>Tracheophyta</taxon>
        <taxon>Spermatophyta</taxon>
        <taxon>Magnoliopsida</taxon>
        <taxon>eudicotyledons</taxon>
        <taxon>Gunneridae</taxon>
        <taxon>Pentapetalae</taxon>
        <taxon>rosids</taxon>
        <taxon>fabids</taxon>
        <taxon>Malpighiales</taxon>
        <taxon>Rhizophoraceae</taxon>
        <taxon>Rhizophora</taxon>
    </lineage>
</organism>
<accession>A0A2P2NAJ3</accession>
<dbReference type="AlphaFoldDB" id="A0A2P2NAJ3"/>
<evidence type="ECO:0000313" key="1">
    <source>
        <dbReference type="EMBL" id="MBX39502.1"/>
    </source>
</evidence>